<dbReference type="Pfam" id="PF20254">
    <property type="entry name" value="DMFA2_C"/>
    <property type="match status" value="1"/>
</dbReference>
<dbReference type="AlphaFoldDB" id="A0A558AKN2"/>
<accession>A0A558AKN2</accession>
<evidence type="ECO:0000313" key="4">
    <source>
        <dbReference type="EMBL" id="TVT24838.1"/>
    </source>
</evidence>
<keyword evidence="5" id="KW-1185">Reference proteome</keyword>
<dbReference type="EMBL" id="VJZA01000005">
    <property type="protein sequence ID" value="TVT24838.1"/>
    <property type="molecule type" value="Genomic_DNA"/>
</dbReference>
<gene>
    <name evidence="4" type="ORF">FNH06_04690</name>
</gene>
<evidence type="ECO:0000256" key="1">
    <source>
        <dbReference type="SAM" id="MobiDB-lite"/>
    </source>
</evidence>
<evidence type="ECO:0000259" key="3">
    <source>
        <dbReference type="Pfam" id="PF20254"/>
    </source>
</evidence>
<evidence type="ECO:0000313" key="5">
    <source>
        <dbReference type="Proteomes" id="UP000318578"/>
    </source>
</evidence>
<comment type="caution">
    <text evidence="4">The sequence shown here is derived from an EMBL/GenBank/DDBJ whole genome shotgun (WGS) entry which is preliminary data.</text>
</comment>
<dbReference type="InterPro" id="IPR046540">
    <property type="entry name" value="DMFA2_C"/>
</dbReference>
<name>A0A558AKN2_9PSEU</name>
<protein>
    <recommendedName>
        <fullName evidence="3">N,N-dimethylformamidase beta subunit-like C-terminal domain-containing protein</fullName>
    </recommendedName>
</protein>
<dbReference type="Proteomes" id="UP000318578">
    <property type="component" value="Unassembled WGS sequence"/>
</dbReference>
<feature type="signal peptide" evidence="2">
    <location>
        <begin position="1"/>
        <end position="20"/>
    </location>
</feature>
<sequence length="514" mass="55019">MGCALLAAVTVAAAAAACSAAPAPTARPKPSAARASSLPGPAGTPGWQLTHPGPEHAIEGYTDHTSVLPGRQVRLFVSTTAAHYTVTAYRMGGYRDSDALRVWQSPPQQGHVQAAPVVQHPTNTVVAPWQPSLTVPTDGWAPGDYLFRLDGDDNAQQFVPLTVRSPDNHGKIVIVNAVTTWQAYNQWGGYSLYNSPSGSKADRSRAVSFDRPYQARDMQGAGDFLYFELPLLRFAEQAGLPLGYATDVDLHADPHLADGAAAIVTLGHDEYWSTAMRQHVTAARDHGVNLAFFGGNEIYRHIRFQPTALGPDRLEVDYKSFDEDPDHLTNPLEATTEWRSPPFPRPESVLLGDFYQCNPVHADLRAADETNWLLSGIVHNGQVLPGLVGNEYEQVDLAVPTPRPIEILFHSPLTCEGRPGFADTSYYTTPSGAAVFAAGTQYWICALEPGCANDHDDTTAHQAISAITLRLLSTYAAGPAGHAHPAHDNVAALAVSGAAANPVPTVPPDNSATP</sequence>
<keyword evidence="2" id="KW-0732">Signal</keyword>
<feature type="compositionally biased region" description="Low complexity" evidence="1">
    <location>
        <begin position="20"/>
        <end position="37"/>
    </location>
</feature>
<organism evidence="4 5">
    <name type="scientific">Amycolatopsis acidiphila</name>
    <dbReference type="NCBI Taxonomy" id="715473"/>
    <lineage>
        <taxon>Bacteria</taxon>
        <taxon>Bacillati</taxon>
        <taxon>Actinomycetota</taxon>
        <taxon>Actinomycetes</taxon>
        <taxon>Pseudonocardiales</taxon>
        <taxon>Pseudonocardiaceae</taxon>
        <taxon>Amycolatopsis</taxon>
    </lineage>
</organism>
<feature type="region of interest" description="Disordered" evidence="1">
    <location>
        <begin position="20"/>
        <end position="57"/>
    </location>
</feature>
<dbReference type="OrthoDB" id="505641at2"/>
<evidence type="ECO:0000256" key="2">
    <source>
        <dbReference type="SAM" id="SignalP"/>
    </source>
</evidence>
<feature type="domain" description="N,N-dimethylformamidase beta subunit-like C-terminal" evidence="3">
    <location>
        <begin position="85"/>
        <end position="453"/>
    </location>
</feature>
<proteinExistence type="predicted"/>
<reference evidence="4 5" key="1">
    <citation type="submission" date="2019-07" db="EMBL/GenBank/DDBJ databases">
        <title>New species of Amycolatopsis and Streptomyces.</title>
        <authorList>
            <person name="Duangmal K."/>
            <person name="Teo W.F.A."/>
            <person name="Lipun K."/>
        </authorList>
    </citation>
    <scope>NUCLEOTIDE SEQUENCE [LARGE SCALE GENOMIC DNA]</scope>
    <source>
        <strain evidence="4 5">JCM 30562</strain>
    </source>
</reference>
<feature type="chain" id="PRO_5039473009" description="N,N-dimethylformamidase beta subunit-like C-terminal domain-containing protein" evidence="2">
    <location>
        <begin position="21"/>
        <end position="514"/>
    </location>
</feature>